<reference evidence="2" key="1">
    <citation type="submission" date="2020-02" db="EMBL/GenBank/DDBJ databases">
        <authorList>
            <person name="Meier V. D."/>
        </authorList>
    </citation>
    <scope>NUCLEOTIDE SEQUENCE</scope>
    <source>
        <strain evidence="2">AVDCRST_MAG05</strain>
    </source>
</reference>
<gene>
    <name evidence="2" type="ORF">AVDCRST_MAG05-4713</name>
</gene>
<name>A0A6J4TYR1_9ACTN</name>
<organism evidence="2">
    <name type="scientific">uncultured Rubrobacteraceae bacterium</name>
    <dbReference type="NCBI Taxonomy" id="349277"/>
    <lineage>
        <taxon>Bacteria</taxon>
        <taxon>Bacillati</taxon>
        <taxon>Actinomycetota</taxon>
        <taxon>Rubrobacteria</taxon>
        <taxon>Rubrobacterales</taxon>
        <taxon>Rubrobacteraceae</taxon>
        <taxon>environmental samples</taxon>
    </lineage>
</organism>
<evidence type="ECO:0000313" key="2">
    <source>
        <dbReference type="EMBL" id="CAA9534416.1"/>
    </source>
</evidence>
<dbReference type="EMBL" id="CADCVM010000510">
    <property type="protein sequence ID" value="CAA9534416.1"/>
    <property type="molecule type" value="Genomic_DNA"/>
</dbReference>
<accession>A0A6J4TYR1</accession>
<dbReference type="AlphaFoldDB" id="A0A6J4TYR1"/>
<protein>
    <submittedName>
        <fullName evidence="2">Uncharacterized protein</fullName>
    </submittedName>
</protein>
<proteinExistence type="predicted"/>
<sequence length="49" mass="5459">ARLARQELGGARGGQLPRLRRGKCQYRGLHPLRHSTGRDGGRLRRTPAV</sequence>
<feature type="region of interest" description="Disordered" evidence="1">
    <location>
        <begin position="1"/>
        <end position="49"/>
    </location>
</feature>
<feature type="compositionally biased region" description="Basic residues" evidence="1">
    <location>
        <begin position="18"/>
        <end position="35"/>
    </location>
</feature>
<feature type="non-terminal residue" evidence="2">
    <location>
        <position position="49"/>
    </location>
</feature>
<feature type="non-terminal residue" evidence="2">
    <location>
        <position position="1"/>
    </location>
</feature>
<evidence type="ECO:0000256" key="1">
    <source>
        <dbReference type="SAM" id="MobiDB-lite"/>
    </source>
</evidence>